<feature type="compositionally biased region" description="Polar residues" evidence="8">
    <location>
        <begin position="360"/>
        <end position="369"/>
    </location>
</feature>
<name>Q933Y2_MYCBV</name>
<keyword evidence="5" id="KW-0472">Membrane</keyword>
<evidence type="ECO:0000256" key="8">
    <source>
        <dbReference type="SAM" id="MobiDB-lite"/>
    </source>
</evidence>
<evidence type="ECO:0000313" key="10">
    <source>
        <dbReference type="EMBL" id="AAK94984.1"/>
    </source>
</evidence>
<keyword evidence="4" id="KW-0677">Repeat</keyword>
<evidence type="ECO:0000256" key="5">
    <source>
        <dbReference type="ARBA" id="ARBA00023136"/>
    </source>
</evidence>
<evidence type="ECO:0000256" key="4">
    <source>
        <dbReference type="ARBA" id="ARBA00022737"/>
    </source>
</evidence>
<dbReference type="EMBL" id="AF396972">
    <property type="protein sequence ID" value="AAK94984.1"/>
    <property type="molecule type" value="Genomic_DNA"/>
</dbReference>
<feature type="signal peptide" evidence="9">
    <location>
        <begin position="1"/>
        <end position="22"/>
    </location>
</feature>
<evidence type="ECO:0000256" key="6">
    <source>
        <dbReference type="ARBA" id="ARBA00023139"/>
    </source>
</evidence>
<evidence type="ECO:0000256" key="9">
    <source>
        <dbReference type="SAM" id="SignalP"/>
    </source>
</evidence>
<dbReference type="InterPro" id="IPR049890">
    <property type="entry name" value="VlpA-F-like_signal"/>
</dbReference>
<feature type="chain" id="PRO_5007715527" evidence="9">
    <location>
        <begin position="23"/>
        <end position="369"/>
    </location>
</feature>
<dbReference type="AlphaFoldDB" id="Q933Y2"/>
<keyword evidence="2" id="KW-1003">Cell membrane</keyword>
<feature type="compositionally biased region" description="Acidic residues" evidence="8">
    <location>
        <begin position="223"/>
        <end position="243"/>
    </location>
</feature>
<dbReference type="NCBIfam" id="NF033817">
    <property type="entry name" value="Mplas_variab_LP"/>
    <property type="match status" value="1"/>
</dbReference>
<organism evidence="10">
    <name type="scientific">Mycoplasmopsis bovis</name>
    <name type="common">Mycoplasma bovis</name>
    <dbReference type="NCBI Taxonomy" id="28903"/>
    <lineage>
        <taxon>Bacteria</taxon>
        <taxon>Bacillati</taxon>
        <taxon>Mycoplasmatota</taxon>
        <taxon>Mycoplasmoidales</taxon>
        <taxon>Metamycoplasmataceae</taxon>
        <taxon>Mycoplasmopsis</taxon>
    </lineage>
</organism>
<dbReference type="EMBL" id="AF396971">
    <property type="protein sequence ID" value="AAK94982.1"/>
    <property type="molecule type" value="Genomic_DNA"/>
</dbReference>
<protein>
    <submittedName>
        <fullName evidence="10">VspF</fullName>
    </submittedName>
</protein>
<accession>Q933Y2</accession>
<proteinExistence type="predicted"/>
<evidence type="ECO:0000256" key="7">
    <source>
        <dbReference type="ARBA" id="ARBA00023288"/>
    </source>
</evidence>
<comment type="subcellular location">
    <subcellularLocation>
        <location evidence="1">Cell membrane</location>
        <topology evidence="1">Lipid-anchor</topology>
    </subcellularLocation>
</comment>
<keyword evidence="3 9" id="KW-0732">Signal</keyword>
<evidence type="ECO:0000256" key="3">
    <source>
        <dbReference type="ARBA" id="ARBA00022729"/>
    </source>
</evidence>
<evidence type="ECO:0000256" key="1">
    <source>
        <dbReference type="ARBA" id="ARBA00004193"/>
    </source>
</evidence>
<feature type="compositionally biased region" description="Polar residues" evidence="8">
    <location>
        <begin position="270"/>
        <end position="300"/>
    </location>
</feature>
<feature type="region of interest" description="Disordered" evidence="8">
    <location>
        <begin position="200"/>
        <end position="369"/>
    </location>
</feature>
<gene>
    <name evidence="10" type="primary">vspF</name>
</gene>
<sequence>MKKSKFLLLGSVASLASIPFIAAKCGETKEEKKPEVDKPKLSETLKSITGNDLGKVQVAEQDKSNKEKIETAIKEAIVTKVPTLKDKELNLNADLSKKSVTVSAKGFEGEVTLKFEIETQSVAKPKLSETLKSITGNDLGKVQVAEQDKSNKEKIETAIKEAIVTKVPTLKDKELNLNADLSKKSVTVSAKGFEGEVTLKFEIETQSAENPSDEMNPGGENQTESDEEPEEETEGTLTEDEEKLIDKNLYNGLTQDENHIWGEDDDLDTPANSGTKNQGTGAPKSPQQGTGAPKSPQQGTGAPKAPQQGTGAPKAPQQGTGAPKAPQQGTGAPKAPQQGTGAPKAPQQVQEHLNHRNKVQKLTQAKNRP</sequence>
<keyword evidence="6" id="KW-0564">Palmitate</keyword>
<evidence type="ECO:0000256" key="2">
    <source>
        <dbReference type="ARBA" id="ARBA00022475"/>
    </source>
</evidence>
<reference evidence="10" key="1">
    <citation type="journal article" date="2001" name="J. Bacteriol.">
        <title>Juxtaposition of an active promoter to vsp genes via site-specific DNA inversions generates antigenic variation in Mycoplasma bovis.</title>
        <authorList>
            <person name="Lysnyansky I."/>
            <person name="Ron Y."/>
            <person name="Yogev D."/>
        </authorList>
    </citation>
    <scope>NUCLEOTIDE SEQUENCE</scope>
    <source>
        <strain evidence="10">PG-45</strain>
    </source>
</reference>
<keyword evidence="7" id="KW-0449">Lipoprotein</keyword>
<dbReference type="GO" id="GO:0005886">
    <property type="term" value="C:plasma membrane"/>
    <property type="evidence" value="ECO:0007669"/>
    <property type="project" value="UniProtKB-SubCell"/>
</dbReference>